<reference evidence="3 4" key="1">
    <citation type="submission" date="2020-05" db="EMBL/GenBank/DDBJ databases">
        <title>Vigna angularis (adzuki bean) Var. LongXiaoDou No. 4 denovo assembly.</title>
        <authorList>
            <person name="Xiang H."/>
        </authorList>
    </citation>
    <scope>NUCLEOTIDE SEQUENCE [LARGE SCALE GENOMIC DNA]</scope>
    <source>
        <tissue evidence="3">Leaf</tissue>
    </source>
</reference>
<keyword evidence="2" id="KW-0472">Membrane</keyword>
<protein>
    <submittedName>
        <fullName evidence="3">Uncharacterized protein</fullName>
    </submittedName>
</protein>
<accession>A0A8T0KNL8</accession>
<dbReference type="Proteomes" id="UP000743370">
    <property type="component" value="Unassembled WGS sequence"/>
</dbReference>
<evidence type="ECO:0000256" key="2">
    <source>
        <dbReference type="SAM" id="Phobius"/>
    </source>
</evidence>
<proteinExistence type="predicted"/>
<gene>
    <name evidence="3" type="ORF">HKW66_Vig0199030</name>
</gene>
<feature type="compositionally biased region" description="Low complexity" evidence="1">
    <location>
        <begin position="79"/>
        <end position="97"/>
    </location>
</feature>
<comment type="caution">
    <text evidence="3">The sequence shown here is derived from an EMBL/GenBank/DDBJ whole genome shotgun (WGS) entry which is preliminary data.</text>
</comment>
<feature type="region of interest" description="Disordered" evidence="1">
    <location>
        <begin position="76"/>
        <end position="99"/>
    </location>
</feature>
<dbReference type="Pfam" id="PF04842">
    <property type="entry name" value="DUF639"/>
    <property type="match status" value="2"/>
</dbReference>
<feature type="transmembrane region" description="Helical" evidence="2">
    <location>
        <begin position="624"/>
        <end position="643"/>
    </location>
</feature>
<keyword evidence="2" id="KW-1133">Transmembrane helix</keyword>
<sequence>MVLFSCETKGVAKDMEFQETPSLPVARYHSLKGHSCDAEREEICSICLMEYEEEDAMEGIWENMLRNHQNSLKSLFQRSKPSSPDASAADDSVNSSKPIPQLSPLANSVVFRCSKILGMSTQELQHCFDSELLPDFKELLTYARHLLEFCSYKALHKLSESSDFLNDKEFRGLTFDMMLAWEAPSVHTLPETPRSTKEETVGEEDDSALFYTSSTNMALQVDGKKTVGQEAFSRIAPVCVSIADVVTVHNLFHALTSTSAHRLHFLVYDKYLRSLDKVIKNSKNMMSASVGNLQLADEEIVLDIDGTIPTQPVLQHIGIVAWPGRLTLTNYALYFESLGVGIYEKAVRYDLCSDLKQVIKPDLTGPLGARLFDKAVMYKSTSVAEPAYFEFPEFKANLRRDYWLDISLEILRAHKFIRKYNLKETQKLEVLARAILGIFRYRAVREAFRFFSSHYKTLLTFNLAENLPRGDLILETIAHNLANLTAVSGKRDVPASKDTKGHLSVSPAAVMALFYLGFRSKMMVDICEGTIFVSDMGVGEIHPLEIAVKKSLLDTGKAEAAQATVDQVKVEGIDTNVAVMKELLFPVIVSANRLRLLASWKDFYKSAAFLLLTCYMIIRGWIQYLLPSIFVFVAILMLWRRYFRKGRSLEAFIVTPPANRNAVEQLLTLQEAITHFEAVIQAANITLLKLRALLLAILPQVSIVVMLYFYDERKQNVVHVAGRIHNEATEKVAVILVFIAAVFAFVPPKYIFLVVFLEYYTREMPCRKESSDRWIRRIREWWIRIPAAPVQLIKPEDSKKRK</sequence>
<evidence type="ECO:0000256" key="1">
    <source>
        <dbReference type="SAM" id="MobiDB-lite"/>
    </source>
</evidence>
<evidence type="ECO:0000313" key="3">
    <source>
        <dbReference type="EMBL" id="KAG2401061.1"/>
    </source>
</evidence>
<keyword evidence="2" id="KW-0812">Transmembrane</keyword>
<dbReference type="PANTHER" id="PTHR31860">
    <property type="entry name" value="HEAT-INDUCIBLE TRANSCRIPTION REPRESSOR (DUF639)-RELATED"/>
    <property type="match status" value="1"/>
</dbReference>
<feature type="transmembrane region" description="Helical" evidence="2">
    <location>
        <begin position="692"/>
        <end position="710"/>
    </location>
</feature>
<dbReference type="AlphaFoldDB" id="A0A8T0KNL8"/>
<dbReference type="InterPro" id="IPR006927">
    <property type="entry name" value="DUF639"/>
</dbReference>
<evidence type="ECO:0000313" key="4">
    <source>
        <dbReference type="Proteomes" id="UP000743370"/>
    </source>
</evidence>
<organism evidence="3 4">
    <name type="scientific">Phaseolus angularis</name>
    <name type="common">Azuki bean</name>
    <name type="synonym">Vigna angularis</name>
    <dbReference type="NCBI Taxonomy" id="3914"/>
    <lineage>
        <taxon>Eukaryota</taxon>
        <taxon>Viridiplantae</taxon>
        <taxon>Streptophyta</taxon>
        <taxon>Embryophyta</taxon>
        <taxon>Tracheophyta</taxon>
        <taxon>Spermatophyta</taxon>
        <taxon>Magnoliopsida</taxon>
        <taxon>eudicotyledons</taxon>
        <taxon>Gunneridae</taxon>
        <taxon>Pentapetalae</taxon>
        <taxon>rosids</taxon>
        <taxon>fabids</taxon>
        <taxon>Fabales</taxon>
        <taxon>Fabaceae</taxon>
        <taxon>Papilionoideae</taxon>
        <taxon>50 kb inversion clade</taxon>
        <taxon>NPAAA clade</taxon>
        <taxon>indigoferoid/millettioid clade</taxon>
        <taxon>Phaseoleae</taxon>
        <taxon>Vigna</taxon>
    </lineage>
</organism>
<feature type="transmembrane region" description="Helical" evidence="2">
    <location>
        <begin position="732"/>
        <end position="760"/>
    </location>
</feature>
<name>A0A8T0KNL8_PHAAN</name>
<dbReference type="EMBL" id="JABFOF010000003">
    <property type="protein sequence ID" value="KAG2401061.1"/>
    <property type="molecule type" value="Genomic_DNA"/>
</dbReference>
<dbReference type="PANTHER" id="PTHR31860:SF4">
    <property type="entry name" value="OS02G0637800 PROTEIN"/>
    <property type="match status" value="1"/>
</dbReference>